<dbReference type="GO" id="GO:0005525">
    <property type="term" value="F:GTP binding"/>
    <property type="evidence" value="ECO:0007669"/>
    <property type="project" value="InterPro"/>
</dbReference>
<accession>A0A927H1R0</accession>
<gene>
    <name evidence="2" type="primary">mobB</name>
    <name evidence="2" type="ORF">IDH45_26005</name>
</gene>
<dbReference type="InterPro" id="IPR027417">
    <property type="entry name" value="P-loop_NTPase"/>
</dbReference>
<dbReference type="EMBL" id="JACXJA010000042">
    <property type="protein sequence ID" value="MBD2865441.1"/>
    <property type="molecule type" value="Genomic_DNA"/>
</dbReference>
<dbReference type="GO" id="GO:0006777">
    <property type="term" value="P:Mo-molybdopterin cofactor biosynthetic process"/>
    <property type="evidence" value="ECO:0007669"/>
    <property type="project" value="InterPro"/>
</dbReference>
<dbReference type="Proteomes" id="UP000639396">
    <property type="component" value="Unassembled WGS sequence"/>
</dbReference>
<name>A0A927H1R0_9BACL</name>
<dbReference type="Gene3D" id="3.40.50.300">
    <property type="entry name" value="P-loop containing nucleotide triphosphate hydrolases"/>
    <property type="match status" value="1"/>
</dbReference>
<evidence type="ECO:0000259" key="1">
    <source>
        <dbReference type="Pfam" id="PF03205"/>
    </source>
</evidence>
<comment type="caution">
    <text evidence="2">The sequence shown here is derived from an EMBL/GenBank/DDBJ whole genome shotgun (WGS) entry which is preliminary data.</text>
</comment>
<dbReference type="CDD" id="cd03116">
    <property type="entry name" value="MobB"/>
    <property type="match status" value="1"/>
</dbReference>
<dbReference type="PANTHER" id="PTHR40072">
    <property type="entry name" value="MOLYBDOPTERIN-GUANINE DINUCLEOTIDE BIOSYNTHESIS ADAPTER PROTEIN-RELATED"/>
    <property type="match status" value="1"/>
</dbReference>
<feature type="domain" description="Molybdopterin-guanine dinucleotide biosynthesis protein B (MobB)" evidence="1">
    <location>
        <begin position="8"/>
        <end position="135"/>
    </location>
</feature>
<evidence type="ECO:0000313" key="3">
    <source>
        <dbReference type="Proteomes" id="UP000639396"/>
    </source>
</evidence>
<dbReference type="InterPro" id="IPR052539">
    <property type="entry name" value="MGD_biosynthesis_adapter"/>
</dbReference>
<dbReference type="Pfam" id="PF03205">
    <property type="entry name" value="MobB"/>
    <property type="match status" value="1"/>
</dbReference>
<sequence length="175" mass="18581">MTGRKPHIIGFAGYSGSGKTTLAVQVVDRISRHGLKVAVVKHDGHGHYRESEGTDSARYAATGAEAVIVAGPGYSYKYEKTGGGAGLGNALAGLDGFDLIVVEGFKKEPIPKLVLMRTEEQVRDGSLIDDHTVALVLKKIGDGTYPAAGERNIPVLDIDDPDGVAAFVLRRFSYI</sequence>
<organism evidence="2 3">
    <name type="scientific">Paenibacillus oceani</name>
    <dbReference type="NCBI Taxonomy" id="2772510"/>
    <lineage>
        <taxon>Bacteria</taxon>
        <taxon>Bacillati</taxon>
        <taxon>Bacillota</taxon>
        <taxon>Bacilli</taxon>
        <taxon>Bacillales</taxon>
        <taxon>Paenibacillaceae</taxon>
        <taxon>Paenibacillus</taxon>
    </lineage>
</organism>
<dbReference type="InterPro" id="IPR004435">
    <property type="entry name" value="MobB_dom"/>
</dbReference>
<proteinExistence type="predicted"/>
<dbReference type="AlphaFoldDB" id="A0A927H1R0"/>
<evidence type="ECO:0000313" key="2">
    <source>
        <dbReference type="EMBL" id="MBD2865441.1"/>
    </source>
</evidence>
<protein>
    <submittedName>
        <fullName evidence="2">Molybdopterin-guanine dinucleotide biosynthesis protein B</fullName>
    </submittedName>
</protein>
<dbReference type="RefSeq" id="WP_190931061.1">
    <property type="nucleotide sequence ID" value="NZ_JACXJA010000042.1"/>
</dbReference>
<dbReference type="PANTHER" id="PTHR40072:SF1">
    <property type="entry name" value="MOLYBDOPTERIN-GUANINE DINUCLEOTIDE BIOSYNTHESIS ADAPTER PROTEIN"/>
    <property type="match status" value="1"/>
</dbReference>
<dbReference type="SUPFAM" id="SSF52540">
    <property type="entry name" value="P-loop containing nucleoside triphosphate hydrolases"/>
    <property type="match status" value="1"/>
</dbReference>
<keyword evidence="3" id="KW-1185">Reference proteome</keyword>
<dbReference type="NCBIfam" id="TIGR00176">
    <property type="entry name" value="mobB"/>
    <property type="match status" value="1"/>
</dbReference>
<reference evidence="2" key="1">
    <citation type="submission" date="2020-09" db="EMBL/GenBank/DDBJ databases">
        <title>A novel bacterium of genus Paenibacillus, isolated from South China Sea.</title>
        <authorList>
            <person name="Huang H."/>
            <person name="Mo K."/>
            <person name="Hu Y."/>
        </authorList>
    </citation>
    <scope>NUCLEOTIDE SEQUENCE</scope>
    <source>
        <strain evidence="2">IB182363</strain>
    </source>
</reference>